<name>A0A2P2QEZ6_RHIMU</name>
<reference evidence="1" key="1">
    <citation type="submission" date="2018-02" db="EMBL/GenBank/DDBJ databases">
        <title>Rhizophora mucronata_Transcriptome.</title>
        <authorList>
            <person name="Meera S.P."/>
            <person name="Sreeshan A."/>
            <person name="Augustine A."/>
        </authorList>
    </citation>
    <scope>NUCLEOTIDE SEQUENCE</scope>
    <source>
        <tissue evidence="1">Leaf</tissue>
    </source>
</reference>
<accession>A0A2P2QEZ6</accession>
<evidence type="ECO:0000313" key="1">
    <source>
        <dbReference type="EMBL" id="MBX65548.1"/>
    </source>
</evidence>
<proteinExistence type="predicted"/>
<organism evidence="1">
    <name type="scientific">Rhizophora mucronata</name>
    <name type="common">Asiatic mangrove</name>
    <dbReference type="NCBI Taxonomy" id="61149"/>
    <lineage>
        <taxon>Eukaryota</taxon>
        <taxon>Viridiplantae</taxon>
        <taxon>Streptophyta</taxon>
        <taxon>Embryophyta</taxon>
        <taxon>Tracheophyta</taxon>
        <taxon>Spermatophyta</taxon>
        <taxon>Magnoliopsida</taxon>
        <taxon>eudicotyledons</taxon>
        <taxon>Gunneridae</taxon>
        <taxon>Pentapetalae</taxon>
        <taxon>rosids</taxon>
        <taxon>fabids</taxon>
        <taxon>Malpighiales</taxon>
        <taxon>Rhizophoraceae</taxon>
        <taxon>Rhizophora</taxon>
    </lineage>
</organism>
<protein>
    <submittedName>
        <fullName evidence="1">Uncharacterized protein</fullName>
    </submittedName>
</protein>
<sequence length="21" mass="2346">MDFLASSLTLQFKPANLSFQS</sequence>
<dbReference type="EMBL" id="GGEC01085064">
    <property type="protein sequence ID" value="MBX65548.1"/>
    <property type="molecule type" value="Transcribed_RNA"/>
</dbReference>
<dbReference type="AlphaFoldDB" id="A0A2P2QEZ6"/>